<accession>A0A1I7WSL9</accession>
<evidence type="ECO:0000313" key="3">
    <source>
        <dbReference type="WBParaSite" id="Hba_08176"/>
    </source>
</evidence>
<keyword evidence="1" id="KW-0472">Membrane</keyword>
<name>A0A1I7WSL9_HETBA</name>
<keyword evidence="1" id="KW-0812">Transmembrane</keyword>
<dbReference type="WBParaSite" id="Hba_08176">
    <property type="protein sequence ID" value="Hba_08176"/>
    <property type="gene ID" value="Hba_08176"/>
</dbReference>
<evidence type="ECO:0000313" key="2">
    <source>
        <dbReference type="Proteomes" id="UP000095283"/>
    </source>
</evidence>
<sequence>MVLVPAIWVSNCKLCVIKLLLSLTNIHTFCFFAFFLFSVVRLIQFFKRWGVR</sequence>
<proteinExistence type="predicted"/>
<dbReference type="Proteomes" id="UP000095283">
    <property type="component" value="Unplaced"/>
</dbReference>
<reference evidence="3" key="1">
    <citation type="submission" date="2016-11" db="UniProtKB">
        <authorList>
            <consortium name="WormBaseParasite"/>
        </authorList>
    </citation>
    <scope>IDENTIFICATION</scope>
</reference>
<organism evidence="2 3">
    <name type="scientific">Heterorhabditis bacteriophora</name>
    <name type="common">Entomopathogenic nematode worm</name>
    <dbReference type="NCBI Taxonomy" id="37862"/>
    <lineage>
        <taxon>Eukaryota</taxon>
        <taxon>Metazoa</taxon>
        <taxon>Ecdysozoa</taxon>
        <taxon>Nematoda</taxon>
        <taxon>Chromadorea</taxon>
        <taxon>Rhabditida</taxon>
        <taxon>Rhabditina</taxon>
        <taxon>Rhabditomorpha</taxon>
        <taxon>Strongyloidea</taxon>
        <taxon>Heterorhabditidae</taxon>
        <taxon>Heterorhabditis</taxon>
    </lineage>
</organism>
<dbReference type="AlphaFoldDB" id="A0A1I7WSL9"/>
<feature type="transmembrane region" description="Helical" evidence="1">
    <location>
        <begin position="26"/>
        <end position="46"/>
    </location>
</feature>
<protein>
    <submittedName>
        <fullName evidence="3">Uncharacterized protein</fullName>
    </submittedName>
</protein>
<evidence type="ECO:0000256" key="1">
    <source>
        <dbReference type="SAM" id="Phobius"/>
    </source>
</evidence>
<keyword evidence="2" id="KW-1185">Reference proteome</keyword>
<keyword evidence="1" id="KW-1133">Transmembrane helix</keyword>